<feature type="domain" description="Histidine kinase" evidence="9">
    <location>
        <begin position="215"/>
        <end position="394"/>
    </location>
</feature>
<dbReference type="InterPro" id="IPR003594">
    <property type="entry name" value="HATPase_dom"/>
</dbReference>
<keyword evidence="4" id="KW-0808">Transferase</keyword>
<evidence type="ECO:0000256" key="8">
    <source>
        <dbReference type="SAM" id="Phobius"/>
    </source>
</evidence>
<keyword evidence="11" id="KW-1185">Reference proteome</keyword>
<reference evidence="10" key="1">
    <citation type="submission" date="2020-05" db="EMBL/GenBank/DDBJ databases">
        <title>Genomic Encyclopedia of Type Strains, Phase IV (KMG-V): Genome sequencing to study the core and pangenomes of soil and plant-associated prokaryotes.</title>
        <authorList>
            <person name="Whitman W."/>
        </authorList>
    </citation>
    <scope>NUCLEOTIDE SEQUENCE</scope>
    <source>
        <strain evidence="10">16F</strain>
    </source>
</reference>
<dbReference type="Pfam" id="PF00512">
    <property type="entry name" value="HisKA"/>
    <property type="match status" value="1"/>
</dbReference>
<evidence type="ECO:0000256" key="4">
    <source>
        <dbReference type="ARBA" id="ARBA00022679"/>
    </source>
</evidence>
<evidence type="ECO:0000313" key="10">
    <source>
        <dbReference type="EMBL" id="NRS94030.1"/>
    </source>
</evidence>
<keyword evidence="3" id="KW-0597">Phosphoprotein</keyword>
<dbReference type="SUPFAM" id="SSF47384">
    <property type="entry name" value="Homodimeric domain of signal transducing histidine kinase"/>
    <property type="match status" value="1"/>
</dbReference>
<dbReference type="CDD" id="cd00082">
    <property type="entry name" value="HisKA"/>
    <property type="match status" value="1"/>
</dbReference>
<dbReference type="PANTHER" id="PTHR45436">
    <property type="entry name" value="SENSOR HISTIDINE KINASE YKOH"/>
    <property type="match status" value="1"/>
</dbReference>
<comment type="catalytic activity">
    <reaction evidence="1">
        <text>ATP + protein L-histidine = ADP + protein N-phospho-L-histidine.</text>
        <dbReference type="EC" id="2.7.13.3"/>
    </reaction>
</comment>
<dbReference type="GO" id="GO:0005886">
    <property type="term" value="C:plasma membrane"/>
    <property type="evidence" value="ECO:0007669"/>
    <property type="project" value="TreeGrafter"/>
</dbReference>
<dbReference type="Proteomes" id="UP000610746">
    <property type="component" value="Unassembled WGS sequence"/>
</dbReference>
<gene>
    <name evidence="10" type="ORF">HNQ03_003130</name>
</gene>
<dbReference type="SUPFAM" id="SSF55874">
    <property type="entry name" value="ATPase domain of HSP90 chaperone/DNA topoisomerase II/histidine kinase"/>
    <property type="match status" value="1"/>
</dbReference>
<evidence type="ECO:0000256" key="1">
    <source>
        <dbReference type="ARBA" id="ARBA00000085"/>
    </source>
</evidence>
<dbReference type="Gene3D" id="3.30.565.10">
    <property type="entry name" value="Histidine kinase-like ATPase, C-terminal domain"/>
    <property type="match status" value="1"/>
</dbReference>
<feature type="transmembrane region" description="Helical" evidence="8">
    <location>
        <begin position="12"/>
        <end position="30"/>
    </location>
</feature>
<keyword evidence="8" id="KW-0472">Membrane</keyword>
<dbReference type="Pfam" id="PF02518">
    <property type="entry name" value="HATPase_c"/>
    <property type="match status" value="1"/>
</dbReference>
<dbReference type="EMBL" id="JABSNO010000038">
    <property type="protein sequence ID" value="NRS94030.1"/>
    <property type="molecule type" value="Genomic_DNA"/>
</dbReference>
<dbReference type="Gene3D" id="1.10.287.130">
    <property type="match status" value="1"/>
</dbReference>
<keyword evidence="5 8" id="KW-0812">Transmembrane</keyword>
<dbReference type="AlphaFoldDB" id="A0A8J8GDN8"/>
<dbReference type="InterPro" id="IPR036890">
    <property type="entry name" value="HATPase_C_sf"/>
</dbReference>
<sequence length="416" mass="48655">MKLTHYISYRYIGVTVLVMLISIPIFYFVIENVLQNNLDEQLEERKSSVVEKLKEMPVEKMVYFQDEITIKKNPKKLIADSIYTQEIYNAKEDETDSFRTLQFPTKVDGTTYNITITESLVEREDLMKNILLMLITILLILTITLLLINTHIREKIWKPFYKTIEELKNFRVDDLQGLNLEKSNINEFSDLNQSLNALSAVNQKVYQSQKEFTENASHELQTPLAILQNNVELFWQTEDISEEQAEILENISGATSRMTRLNKSLLLLSKIENKQFNDIQDVNLNRLAEDFFKNYQEQIKFKNIDLKTQLSRFFIVKIDDSLAEILVNNLLLNALKYAPKDSSVELLFTENSMSISNQSNGNSLDETKLFKRFQRQSKQENSTGLGLEIAHQIAVSFDLKLNYEFKNERHFFHLKQ</sequence>
<dbReference type="InterPro" id="IPR050428">
    <property type="entry name" value="TCS_sensor_his_kinase"/>
</dbReference>
<dbReference type="PANTHER" id="PTHR45436:SF5">
    <property type="entry name" value="SENSOR HISTIDINE KINASE TRCS"/>
    <property type="match status" value="1"/>
</dbReference>
<evidence type="ECO:0000256" key="3">
    <source>
        <dbReference type="ARBA" id="ARBA00022553"/>
    </source>
</evidence>
<evidence type="ECO:0000256" key="6">
    <source>
        <dbReference type="ARBA" id="ARBA00022777"/>
    </source>
</evidence>
<dbReference type="InterPro" id="IPR005467">
    <property type="entry name" value="His_kinase_dom"/>
</dbReference>
<evidence type="ECO:0000256" key="5">
    <source>
        <dbReference type="ARBA" id="ARBA00022692"/>
    </source>
</evidence>
<comment type="caution">
    <text evidence="10">The sequence shown here is derived from an EMBL/GenBank/DDBJ whole genome shotgun (WGS) entry which is preliminary data.</text>
</comment>
<name>A0A8J8GDN8_9FLAO</name>
<accession>A0A8J8GDN8</accession>
<organism evidence="10 11">
    <name type="scientific">Frigoriflavimonas asaccharolytica</name>
    <dbReference type="NCBI Taxonomy" id="2735899"/>
    <lineage>
        <taxon>Bacteria</taxon>
        <taxon>Pseudomonadati</taxon>
        <taxon>Bacteroidota</taxon>
        <taxon>Flavobacteriia</taxon>
        <taxon>Flavobacteriales</taxon>
        <taxon>Weeksellaceae</taxon>
        <taxon>Frigoriflavimonas</taxon>
    </lineage>
</organism>
<dbReference type="EC" id="2.7.13.3" evidence="2"/>
<feature type="transmembrane region" description="Helical" evidence="8">
    <location>
        <begin position="130"/>
        <end position="148"/>
    </location>
</feature>
<evidence type="ECO:0000259" key="9">
    <source>
        <dbReference type="PROSITE" id="PS50109"/>
    </source>
</evidence>
<dbReference type="GO" id="GO:0000155">
    <property type="term" value="F:phosphorelay sensor kinase activity"/>
    <property type="evidence" value="ECO:0007669"/>
    <property type="project" value="InterPro"/>
</dbReference>
<dbReference type="SMART" id="SM00388">
    <property type="entry name" value="HisKA"/>
    <property type="match status" value="1"/>
</dbReference>
<dbReference type="PROSITE" id="PS50109">
    <property type="entry name" value="HIS_KIN"/>
    <property type="match status" value="1"/>
</dbReference>
<keyword evidence="7 8" id="KW-1133">Transmembrane helix</keyword>
<dbReference type="InterPro" id="IPR036097">
    <property type="entry name" value="HisK_dim/P_sf"/>
</dbReference>
<protein>
    <recommendedName>
        <fullName evidence="2">histidine kinase</fullName>
        <ecNumber evidence="2">2.7.13.3</ecNumber>
    </recommendedName>
</protein>
<dbReference type="RefSeq" id="WP_173780566.1">
    <property type="nucleotide sequence ID" value="NZ_JABSNO010000038.1"/>
</dbReference>
<evidence type="ECO:0000256" key="2">
    <source>
        <dbReference type="ARBA" id="ARBA00012438"/>
    </source>
</evidence>
<dbReference type="InterPro" id="IPR003661">
    <property type="entry name" value="HisK_dim/P_dom"/>
</dbReference>
<proteinExistence type="predicted"/>
<evidence type="ECO:0000256" key="7">
    <source>
        <dbReference type="ARBA" id="ARBA00022989"/>
    </source>
</evidence>
<keyword evidence="6 10" id="KW-0418">Kinase</keyword>
<evidence type="ECO:0000313" key="11">
    <source>
        <dbReference type="Proteomes" id="UP000610746"/>
    </source>
</evidence>